<feature type="compositionally biased region" description="Polar residues" evidence="1">
    <location>
        <begin position="1"/>
        <end position="17"/>
    </location>
</feature>
<feature type="region of interest" description="Disordered" evidence="1">
    <location>
        <begin position="1"/>
        <end position="25"/>
    </location>
</feature>
<dbReference type="Pfam" id="PF07589">
    <property type="entry name" value="PEP-CTERM"/>
    <property type="match status" value="1"/>
</dbReference>
<reference evidence="3 4" key="1">
    <citation type="submission" date="2017-05" db="EMBL/GenBank/DDBJ databases">
        <title>Polyphasic characterization of four soil-derived phenanthrene-degrading Acidovorax strains and proposal of Acidovorax phenanthrenivorans sp. nov.</title>
        <authorList>
            <person name="Singleton D.R."/>
            <person name="Lee J."/>
            <person name="Dickey A.N."/>
            <person name="Stroud A."/>
            <person name="Scholl E.H."/>
            <person name="Wright F.A."/>
            <person name="Aitken M.D."/>
        </authorList>
    </citation>
    <scope>NUCLEOTIDE SEQUENCE [LARGE SCALE GENOMIC DNA]</scope>
    <source>
        <strain evidence="3">NA3</strain>
    </source>
</reference>
<dbReference type="KEGG" id="acin:CBP34_17240"/>
<gene>
    <name evidence="3" type="ORF">CBP34_17240</name>
</gene>
<evidence type="ECO:0000256" key="1">
    <source>
        <dbReference type="SAM" id="MobiDB-lite"/>
    </source>
</evidence>
<dbReference type="NCBIfam" id="TIGR02595">
    <property type="entry name" value="PEP_CTERM"/>
    <property type="match status" value="1"/>
</dbReference>
<name>A0A240U6M1_9BURK</name>
<dbReference type="Gene3D" id="2.60.120.380">
    <property type="match status" value="1"/>
</dbReference>
<organism evidence="3 4">
    <name type="scientific">Acidovorax carolinensis</name>
    <dbReference type="NCBI Taxonomy" id="553814"/>
    <lineage>
        <taxon>Bacteria</taxon>
        <taxon>Pseudomonadati</taxon>
        <taxon>Pseudomonadota</taxon>
        <taxon>Betaproteobacteria</taxon>
        <taxon>Burkholderiales</taxon>
        <taxon>Comamonadaceae</taxon>
        <taxon>Acidovorax</taxon>
    </lineage>
</organism>
<feature type="domain" description="Ice-binding protein C-terminal" evidence="2">
    <location>
        <begin position="203"/>
        <end position="226"/>
    </location>
</feature>
<keyword evidence="4" id="KW-1185">Reference proteome</keyword>
<protein>
    <recommendedName>
        <fullName evidence="2">Ice-binding protein C-terminal domain-containing protein</fullName>
    </recommendedName>
</protein>
<dbReference type="NCBIfam" id="NF038127">
    <property type="entry name" value="FDP_fam"/>
    <property type="match status" value="1"/>
</dbReference>
<sequence>MRSRTQGNRAERTNGTPFTPPEETGSPMTIFSKIALAAAISVAGFSAHALPVASIGAGSAATAQVLGASLFSTNFVSTVTNSTTQPHVEVTRPNGLRTAYDFYTFGTSGGPVTIDFDRVNNDNTDMEVGLWNAAGILLAANDDDNYDSGGSVLDAAIVNFNVAAGNYFIGVCRFSCSFGNAFAVSGGALGASATYVMNVSANQVPEPGTMALMGLALVGLGVASRRSNVR</sequence>
<proteinExistence type="predicted"/>
<dbReference type="AlphaFoldDB" id="A0A240U6M1"/>
<dbReference type="EMBL" id="CP021361">
    <property type="protein sequence ID" value="ART53057.1"/>
    <property type="molecule type" value="Genomic_DNA"/>
</dbReference>
<dbReference type="InterPro" id="IPR013424">
    <property type="entry name" value="Ice-binding_C"/>
</dbReference>
<evidence type="ECO:0000313" key="4">
    <source>
        <dbReference type="Proteomes" id="UP000194432"/>
    </source>
</evidence>
<accession>A0A240U6M1</accession>
<evidence type="ECO:0000313" key="3">
    <source>
        <dbReference type="EMBL" id="ART53057.1"/>
    </source>
</evidence>
<evidence type="ECO:0000259" key="2">
    <source>
        <dbReference type="Pfam" id="PF07589"/>
    </source>
</evidence>
<dbReference type="Proteomes" id="UP000194432">
    <property type="component" value="Chromosome 1"/>
</dbReference>